<keyword evidence="1" id="KW-0614">Plasmid</keyword>
<dbReference type="EMBL" id="CP070372">
    <property type="protein sequence ID" value="QRZ16204.1"/>
    <property type="molecule type" value="Genomic_DNA"/>
</dbReference>
<protein>
    <submittedName>
        <fullName evidence="1">Uncharacterized protein</fullName>
    </submittedName>
</protein>
<dbReference type="Proteomes" id="UP000663629">
    <property type="component" value="Plasmid p2"/>
</dbReference>
<evidence type="ECO:0000313" key="2">
    <source>
        <dbReference type="Proteomes" id="UP000663629"/>
    </source>
</evidence>
<accession>A0ABX7JQR3</accession>
<name>A0ABX7JQR3_9RHOB</name>
<evidence type="ECO:0000313" key="1">
    <source>
        <dbReference type="EMBL" id="QRZ16204.1"/>
    </source>
</evidence>
<reference evidence="1 2" key="1">
    <citation type="submission" date="2021-02" db="EMBL/GenBank/DDBJ databases">
        <title>Paracoccus methylovroum sp.nov., a new methanol and methylamine utilizing methylotrophic denitrifer.</title>
        <authorList>
            <person name="Timsy T."/>
            <person name="Behrendt U."/>
            <person name="Ulrich A."/>
            <person name="Spanner T."/>
            <person name="Foesel B.U."/>
            <person name="Horn M.A."/>
            <person name="Kolb S."/>
        </authorList>
    </citation>
    <scope>NUCLEOTIDE SEQUENCE [LARGE SCALE GENOMIC DNA]</scope>
    <source>
        <strain evidence="1 2">H4-D09</strain>
        <plasmid evidence="1 2">p2</plasmid>
    </source>
</reference>
<organism evidence="1 2">
    <name type="scientific">Paracoccus methylovorus</name>
    <dbReference type="NCBI Taxonomy" id="2812658"/>
    <lineage>
        <taxon>Bacteria</taxon>
        <taxon>Pseudomonadati</taxon>
        <taxon>Pseudomonadota</taxon>
        <taxon>Alphaproteobacteria</taxon>
        <taxon>Rhodobacterales</taxon>
        <taxon>Paracoccaceae</taxon>
        <taxon>Paracoccus</taxon>
    </lineage>
</organism>
<gene>
    <name evidence="1" type="ORF">JWJ88_20755</name>
</gene>
<sequence>MPYQKSDTQFQPLLSDEDLNLILSALSVYMHNSRYRPVYERLHQQAACQGMALDAA</sequence>
<dbReference type="RefSeq" id="WP_205297088.1">
    <property type="nucleotide sequence ID" value="NZ_CP070372.1"/>
</dbReference>
<proteinExistence type="predicted"/>
<keyword evidence="2" id="KW-1185">Reference proteome</keyword>
<geneLocation type="plasmid" evidence="1 2">
    <name>p2</name>
</geneLocation>